<dbReference type="AlphaFoldDB" id="A0AAV0S2X3"/>
<evidence type="ECO:0000313" key="3">
    <source>
        <dbReference type="Proteomes" id="UP001154282"/>
    </source>
</evidence>
<feature type="compositionally biased region" description="Low complexity" evidence="1">
    <location>
        <begin position="89"/>
        <end position="102"/>
    </location>
</feature>
<sequence length="118" mass="12790">MRRYWKRQGYHRIDGASSAASTRIFGRSSSESSRRVSTALQLKWKEKGLIKNLTSQFQRNLSSPTAFSGCRLLGSFGGGAETSPARLLSSSSSSDQNPAAAEEAARDSSEEVASEIEN</sequence>
<gene>
    <name evidence="2" type="ORF">LITE_LOCUS50710</name>
</gene>
<name>A0AAV0S2X3_9ROSI</name>
<reference evidence="2" key="1">
    <citation type="submission" date="2022-08" db="EMBL/GenBank/DDBJ databases">
        <authorList>
            <person name="Gutierrez-Valencia J."/>
        </authorList>
    </citation>
    <scope>NUCLEOTIDE SEQUENCE</scope>
</reference>
<dbReference type="EMBL" id="CAMGYJ010000011">
    <property type="protein sequence ID" value="CAI0626092.1"/>
    <property type="molecule type" value="Genomic_DNA"/>
</dbReference>
<dbReference type="Proteomes" id="UP001154282">
    <property type="component" value="Unassembled WGS sequence"/>
</dbReference>
<evidence type="ECO:0000313" key="2">
    <source>
        <dbReference type="EMBL" id="CAI0626092.1"/>
    </source>
</evidence>
<keyword evidence="3" id="KW-1185">Reference proteome</keyword>
<evidence type="ECO:0000256" key="1">
    <source>
        <dbReference type="SAM" id="MobiDB-lite"/>
    </source>
</evidence>
<feature type="region of interest" description="Disordered" evidence="1">
    <location>
        <begin position="81"/>
        <end position="118"/>
    </location>
</feature>
<accession>A0AAV0S2X3</accession>
<protein>
    <submittedName>
        <fullName evidence="2">Uncharacterized protein</fullName>
    </submittedName>
</protein>
<organism evidence="2 3">
    <name type="scientific">Linum tenue</name>
    <dbReference type="NCBI Taxonomy" id="586396"/>
    <lineage>
        <taxon>Eukaryota</taxon>
        <taxon>Viridiplantae</taxon>
        <taxon>Streptophyta</taxon>
        <taxon>Embryophyta</taxon>
        <taxon>Tracheophyta</taxon>
        <taxon>Spermatophyta</taxon>
        <taxon>Magnoliopsida</taxon>
        <taxon>eudicotyledons</taxon>
        <taxon>Gunneridae</taxon>
        <taxon>Pentapetalae</taxon>
        <taxon>rosids</taxon>
        <taxon>fabids</taxon>
        <taxon>Malpighiales</taxon>
        <taxon>Linaceae</taxon>
        <taxon>Linum</taxon>
    </lineage>
</organism>
<proteinExistence type="predicted"/>
<comment type="caution">
    <text evidence="2">The sequence shown here is derived from an EMBL/GenBank/DDBJ whole genome shotgun (WGS) entry which is preliminary data.</text>
</comment>